<dbReference type="FunFam" id="3.30.70.270:FF:000001">
    <property type="entry name" value="Diguanylate cyclase domain protein"/>
    <property type="match status" value="1"/>
</dbReference>
<dbReference type="GO" id="GO:0043709">
    <property type="term" value="P:cell adhesion involved in single-species biofilm formation"/>
    <property type="evidence" value="ECO:0007669"/>
    <property type="project" value="TreeGrafter"/>
</dbReference>
<dbReference type="InterPro" id="IPR043128">
    <property type="entry name" value="Rev_trsase/Diguanyl_cyclase"/>
</dbReference>
<accession>A0A1C2DN31</accession>
<evidence type="ECO:0000256" key="4">
    <source>
        <dbReference type="SAM" id="Phobius"/>
    </source>
</evidence>
<evidence type="ECO:0000313" key="6">
    <source>
        <dbReference type="EMBL" id="OCX16066.1"/>
    </source>
</evidence>
<dbReference type="SUPFAM" id="SSF55073">
    <property type="entry name" value="Nucleotide cyclase"/>
    <property type="match status" value="1"/>
</dbReference>
<keyword evidence="4" id="KW-0472">Membrane</keyword>
<evidence type="ECO:0000313" key="7">
    <source>
        <dbReference type="Proteomes" id="UP000094412"/>
    </source>
</evidence>
<dbReference type="Proteomes" id="UP000094412">
    <property type="component" value="Unassembled WGS sequence"/>
</dbReference>
<dbReference type="PANTHER" id="PTHR45138:SF9">
    <property type="entry name" value="DIGUANYLATE CYCLASE DGCM-RELATED"/>
    <property type="match status" value="1"/>
</dbReference>
<evidence type="ECO:0000256" key="3">
    <source>
        <dbReference type="SAM" id="MobiDB-lite"/>
    </source>
</evidence>
<protein>
    <recommendedName>
        <fullName evidence="1">diguanylate cyclase</fullName>
        <ecNumber evidence="1">2.7.7.65</ecNumber>
    </recommendedName>
</protein>
<dbReference type="SMART" id="SM00267">
    <property type="entry name" value="GGDEF"/>
    <property type="match status" value="1"/>
</dbReference>
<proteinExistence type="predicted"/>
<dbReference type="EC" id="2.7.7.65" evidence="1"/>
<feature type="transmembrane region" description="Helical" evidence="4">
    <location>
        <begin position="91"/>
        <end position="112"/>
    </location>
</feature>
<feature type="compositionally biased region" description="Polar residues" evidence="3">
    <location>
        <begin position="379"/>
        <end position="391"/>
    </location>
</feature>
<dbReference type="Gene3D" id="3.30.70.270">
    <property type="match status" value="1"/>
</dbReference>
<dbReference type="PANTHER" id="PTHR45138">
    <property type="entry name" value="REGULATORY COMPONENTS OF SENSORY TRANSDUCTION SYSTEM"/>
    <property type="match status" value="1"/>
</dbReference>
<feature type="transmembrane region" description="Helical" evidence="4">
    <location>
        <begin position="61"/>
        <end position="79"/>
    </location>
</feature>
<dbReference type="EMBL" id="MDEO01000033">
    <property type="protein sequence ID" value="OCX16066.1"/>
    <property type="molecule type" value="Genomic_DNA"/>
</dbReference>
<feature type="domain" description="GGDEF" evidence="5">
    <location>
        <begin position="249"/>
        <end position="381"/>
    </location>
</feature>
<feature type="transmembrane region" description="Helical" evidence="4">
    <location>
        <begin position="186"/>
        <end position="208"/>
    </location>
</feature>
<comment type="caution">
    <text evidence="6">The sequence shown here is derived from an EMBL/GenBank/DDBJ whole genome shotgun (WGS) entry which is preliminary data.</text>
</comment>
<comment type="catalytic activity">
    <reaction evidence="2">
        <text>2 GTP = 3',3'-c-di-GMP + 2 diphosphate</text>
        <dbReference type="Rhea" id="RHEA:24898"/>
        <dbReference type="ChEBI" id="CHEBI:33019"/>
        <dbReference type="ChEBI" id="CHEBI:37565"/>
        <dbReference type="ChEBI" id="CHEBI:58805"/>
        <dbReference type="EC" id="2.7.7.65"/>
    </reaction>
</comment>
<evidence type="ECO:0000259" key="5">
    <source>
        <dbReference type="PROSITE" id="PS50887"/>
    </source>
</evidence>
<dbReference type="AlphaFoldDB" id="A0A1C2DN31"/>
<dbReference type="Pfam" id="PF00990">
    <property type="entry name" value="GGDEF"/>
    <property type="match status" value="1"/>
</dbReference>
<gene>
    <name evidence="6" type="ORF">QV13_14380</name>
</gene>
<feature type="region of interest" description="Disordered" evidence="3">
    <location>
        <begin position="370"/>
        <end position="391"/>
    </location>
</feature>
<dbReference type="RefSeq" id="WP_024925287.1">
    <property type="nucleotide sequence ID" value="NZ_MDEO01000033.1"/>
</dbReference>
<dbReference type="STRING" id="1566387.QV13_14380"/>
<dbReference type="NCBIfam" id="TIGR00254">
    <property type="entry name" value="GGDEF"/>
    <property type="match status" value="1"/>
</dbReference>
<feature type="transmembrane region" description="Helical" evidence="4">
    <location>
        <begin position="118"/>
        <end position="139"/>
    </location>
</feature>
<feature type="transmembrane region" description="Helical" evidence="4">
    <location>
        <begin position="35"/>
        <end position="55"/>
    </location>
</feature>
<dbReference type="InterPro" id="IPR000160">
    <property type="entry name" value="GGDEF_dom"/>
</dbReference>
<keyword evidence="7" id="KW-1185">Reference proteome</keyword>
<organism evidence="6 7">
    <name type="scientific">Mesorhizobium hungaricum</name>
    <dbReference type="NCBI Taxonomy" id="1566387"/>
    <lineage>
        <taxon>Bacteria</taxon>
        <taxon>Pseudomonadati</taxon>
        <taxon>Pseudomonadota</taxon>
        <taxon>Alphaproteobacteria</taxon>
        <taxon>Hyphomicrobiales</taxon>
        <taxon>Phyllobacteriaceae</taxon>
        <taxon>Mesorhizobium</taxon>
    </lineage>
</organism>
<sequence length="391" mass="42646">MRVPNNPLVLIGPAILLVFAASFVAIWLRDRRLGHLLFFCAACLLFCLGTLSQILGVPDGHGPNAVTSAFLYTLSVLLLNDGLLRRSGQRLGPISYLAILGLICGGVAYFFYVDRQLIVRIYIMNFGYGLVCLATAWRLRRLRVGMFAEKILFWTSLAFSLHFFPRTVLTVGTVAPSATAFGASPFWLALQFSLAVLGVMLALALFAVTVSDMMADLRHERSVDSLTGVLNRRGFEERAQELLNSARAWPTSLILVDIDHFKNINDTFGHPAGDAVLKTFGHLLQGAMRQVDICGRLGGEEFAFLLPNCDAAGADAFAQRLRGIVRQTRFDGLPASRQLTASFGVASARHGEGLGALIARADTALYRAKRQGRDRVETQAENPLLSTGTAD</sequence>
<reference evidence="6 7" key="1">
    <citation type="submission" date="2016-08" db="EMBL/GenBank/DDBJ databases">
        <title>Whole genome sequence of Mesorhizobium sp. strain UASWS1009 isolated from industrial sewage.</title>
        <authorList>
            <person name="Crovadore J."/>
            <person name="Calmin G."/>
            <person name="Chablais R."/>
            <person name="Cochard B."/>
            <person name="Lefort F."/>
        </authorList>
    </citation>
    <scope>NUCLEOTIDE SEQUENCE [LARGE SCALE GENOMIC DNA]</scope>
    <source>
        <strain evidence="6 7">UASWS1009</strain>
    </source>
</reference>
<dbReference type="InterPro" id="IPR050469">
    <property type="entry name" value="Diguanylate_Cyclase"/>
</dbReference>
<keyword evidence="4" id="KW-0812">Transmembrane</keyword>
<name>A0A1C2DN31_9HYPH</name>
<keyword evidence="4" id="KW-1133">Transmembrane helix</keyword>
<evidence type="ECO:0000256" key="2">
    <source>
        <dbReference type="ARBA" id="ARBA00034247"/>
    </source>
</evidence>
<dbReference type="GO" id="GO:1902201">
    <property type="term" value="P:negative regulation of bacterial-type flagellum-dependent cell motility"/>
    <property type="evidence" value="ECO:0007669"/>
    <property type="project" value="TreeGrafter"/>
</dbReference>
<dbReference type="CDD" id="cd01949">
    <property type="entry name" value="GGDEF"/>
    <property type="match status" value="1"/>
</dbReference>
<dbReference type="GO" id="GO:0005886">
    <property type="term" value="C:plasma membrane"/>
    <property type="evidence" value="ECO:0007669"/>
    <property type="project" value="TreeGrafter"/>
</dbReference>
<dbReference type="PROSITE" id="PS50887">
    <property type="entry name" value="GGDEF"/>
    <property type="match status" value="1"/>
</dbReference>
<feature type="transmembrane region" description="Helical" evidence="4">
    <location>
        <begin position="6"/>
        <end position="28"/>
    </location>
</feature>
<dbReference type="GO" id="GO:0052621">
    <property type="term" value="F:diguanylate cyclase activity"/>
    <property type="evidence" value="ECO:0007669"/>
    <property type="project" value="UniProtKB-EC"/>
</dbReference>
<feature type="transmembrane region" description="Helical" evidence="4">
    <location>
        <begin position="151"/>
        <end position="174"/>
    </location>
</feature>
<evidence type="ECO:0000256" key="1">
    <source>
        <dbReference type="ARBA" id="ARBA00012528"/>
    </source>
</evidence>
<dbReference type="OrthoDB" id="9812260at2"/>
<dbReference type="InterPro" id="IPR029787">
    <property type="entry name" value="Nucleotide_cyclase"/>
</dbReference>